<comment type="caution">
    <text evidence="1">The sequence shown here is derived from an EMBL/GenBank/DDBJ whole genome shotgun (WGS) entry which is preliminary data.</text>
</comment>
<sequence>MSGGEDRLRPGGGGCLLGAVVAGNRKRRTGMWIPATVRKLAEDICYCLPSLDYKVLII</sequence>
<organism evidence="1">
    <name type="scientific">Zea mays</name>
    <name type="common">Maize</name>
    <dbReference type="NCBI Taxonomy" id="4577"/>
    <lineage>
        <taxon>Eukaryota</taxon>
        <taxon>Viridiplantae</taxon>
        <taxon>Streptophyta</taxon>
        <taxon>Embryophyta</taxon>
        <taxon>Tracheophyta</taxon>
        <taxon>Spermatophyta</taxon>
        <taxon>Magnoliopsida</taxon>
        <taxon>Liliopsida</taxon>
        <taxon>Poales</taxon>
        <taxon>Poaceae</taxon>
        <taxon>PACMAD clade</taxon>
        <taxon>Panicoideae</taxon>
        <taxon>Andropogonodae</taxon>
        <taxon>Andropogoneae</taxon>
        <taxon>Tripsacinae</taxon>
        <taxon>Zea</taxon>
    </lineage>
</organism>
<evidence type="ECO:0000313" key="1">
    <source>
        <dbReference type="EMBL" id="PWZ54172.1"/>
    </source>
</evidence>
<dbReference type="Proteomes" id="UP000251960">
    <property type="component" value="Chromosome 1"/>
</dbReference>
<accession>A0A317Y906</accession>
<dbReference type="EMBL" id="NCVQ01000001">
    <property type="protein sequence ID" value="PWZ54172.1"/>
    <property type="molecule type" value="Genomic_DNA"/>
</dbReference>
<protein>
    <submittedName>
        <fullName evidence="1">Uncharacterized protein</fullName>
    </submittedName>
</protein>
<name>A0A317Y906_MAIZE</name>
<reference evidence="1" key="1">
    <citation type="journal article" date="2018" name="Nat. Genet.">
        <title>Extensive intraspecific gene order and gene structural variations between Mo17 and other maize genomes.</title>
        <authorList>
            <person name="Sun S."/>
            <person name="Zhou Y."/>
            <person name="Chen J."/>
            <person name="Shi J."/>
            <person name="Zhao H."/>
            <person name="Zhao H."/>
            <person name="Song W."/>
            <person name="Zhang M."/>
            <person name="Cui Y."/>
            <person name="Dong X."/>
            <person name="Liu H."/>
            <person name="Ma X."/>
            <person name="Jiao Y."/>
            <person name="Wang B."/>
            <person name="Wei X."/>
            <person name="Stein J.C."/>
            <person name="Glaubitz J.C."/>
            <person name="Lu F."/>
            <person name="Yu G."/>
            <person name="Liang C."/>
            <person name="Fengler K."/>
            <person name="Li B."/>
            <person name="Rafalski A."/>
            <person name="Schnable P.S."/>
            <person name="Ware D.H."/>
            <person name="Buckler E.S."/>
            <person name="Lai J."/>
        </authorList>
    </citation>
    <scope>NUCLEOTIDE SEQUENCE [LARGE SCALE GENOMIC DNA]</scope>
    <source>
        <tissue evidence="1">Seedling</tissue>
    </source>
</reference>
<gene>
    <name evidence="1" type="ORF">Zm00014a_033593</name>
</gene>
<proteinExistence type="predicted"/>
<dbReference type="AlphaFoldDB" id="A0A317Y906"/>